<keyword evidence="10" id="KW-0998">Cell outer membrane</keyword>
<dbReference type="GO" id="GO:0006811">
    <property type="term" value="P:monoatomic ion transport"/>
    <property type="evidence" value="ECO:0007669"/>
    <property type="project" value="UniProtKB-KW"/>
</dbReference>
<keyword evidence="8" id="KW-0626">Porin</keyword>
<dbReference type="AlphaFoldDB" id="A0A4R5LF02"/>
<dbReference type="Gene3D" id="2.40.160.10">
    <property type="entry name" value="Porin"/>
    <property type="match status" value="1"/>
</dbReference>
<dbReference type="RefSeq" id="WP_133183074.1">
    <property type="nucleotide sequence ID" value="NZ_SMOD01000008.1"/>
</dbReference>
<proteinExistence type="predicted"/>
<feature type="chain" id="PRO_5020706941" evidence="11">
    <location>
        <begin position="22"/>
        <end position="364"/>
    </location>
</feature>
<dbReference type="PANTHER" id="PTHR34501:SF9">
    <property type="entry name" value="MAJOR OUTER MEMBRANE PROTEIN P.IA"/>
    <property type="match status" value="1"/>
</dbReference>
<evidence type="ECO:0000256" key="11">
    <source>
        <dbReference type="SAM" id="SignalP"/>
    </source>
</evidence>
<dbReference type="InterPro" id="IPR023614">
    <property type="entry name" value="Porin_dom_sf"/>
</dbReference>
<evidence type="ECO:0000256" key="9">
    <source>
        <dbReference type="ARBA" id="ARBA00023136"/>
    </source>
</evidence>
<dbReference type="PANTHER" id="PTHR34501">
    <property type="entry name" value="PROTEIN YDDL-RELATED"/>
    <property type="match status" value="1"/>
</dbReference>
<sequence>MNKNILAVLGGAALAFTGAEASAQQVTLYGEIDASVDYVSDVGGRTQYRAGSGLIDGSFWGLQGTEDLGGGNAAIFRLERGFSVTSGEAFNDHPFYVGLQSERLGTITLGRQYDTMHDYFAPFTLTGGAGGTAFAHPFDNDNANNSWLASNAVKFASATYGGFSAGAMYAFSNEAGRFAQNRAYGFGVHYEGGPFSAGVAWMHINGRGASSVGAYDTSVLPGAGLVPTEVAVQREDTIGAGMSYALGDVTLGAAWSRSIHTGVSEADGGAPLPSIAFSNYEVNALWQVTPAFSLAGMYAYTGATSAHWHQGALQADYQLSKRTDVYTEAIYQRASSGAFAMINTCDPSGGRNQVLVAAGIRHRF</sequence>
<evidence type="ECO:0000313" key="14">
    <source>
        <dbReference type="Proteomes" id="UP000295606"/>
    </source>
</evidence>
<evidence type="ECO:0000256" key="3">
    <source>
        <dbReference type="ARBA" id="ARBA00022448"/>
    </source>
</evidence>
<name>A0A4R5LF02_9BURK</name>
<keyword evidence="7" id="KW-0406">Ion transport</keyword>
<keyword evidence="9" id="KW-0472">Membrane</keyword>
<dbReference type="OrthoDB" id="8982743at2"/>
<dbReference type="CDD" id="cd00342">
    <property type="entry name" value="gram_neg_porins"/>
    <property type="match status" value="1"/>
</dbReference>
<evidence type="ECO:0000256" key="2">
    <source>
        <dbReference type="ARBA" id="ARBA00011233"/>
    </source>
</evidence>
<protein>
    <submittedName>
        <fullName evidence="13">Porin</fullName>
    </submittedName>
</protein>
<feature type="signal peptide" evidence="11">
    <location>
        <begin position="1"/>
        <end position="21"/>
    </location>
</feature>
<comment type="caution">
    <text evidence="13">The sequence shown here is derived from an EMBL/GenBank/DDBJ whole genome shotgun (WGS) entry which is preliminary data.</text>
</comment>
<dbReference type="SUPFAM" id="SSF56935">
    <property type="entry name" value="Porins"/>
    <property type="match status" value="1"/>
</dbReference>
<keyword evidence="3" id="KW-0813">Transport</keyword>
<evidence type="ECO:0000256" key="10">
    <source>
        <dbReference type="ARBA" id="ARBA00023237"/>
    </source>
</evidence>
<evidence type="ECO:0000256" key="4">
    <source>
        <dbReference type="ARBA" id="ARBA00022452"/>
    </source>
</evidence>
<evidence type="ECO:0000256" key="8">
    <source>
        <dbReference type="ARBA" id="ARBA00023114"/>
    </source>
</evidence>
<evidence type="ECO:0000256" key="1">
    <source>
        <dbReference type="ARBA" id="ARBA00004571"/>
    </source>
</evidence>
<evidence type="ECO:0000256" key="7">
    <source>
        <dbReference type="ARBA" id="ARBA00023065"/>
    </source>
</evidence>
<dbReference type="PRINTS" id="PR00184">
    <property type="entry name" value="NEISSPPORIN"/>
</dbReference>
<keyword evidence="6 11" id="KW-0732">Signal</keyword>
<feature type="domain" description="Porin" evidence="12">
    <location>
        <begin position="12"/>
        <end position="334"/>
    </location>
</feature>
<comment type="subunit">
    <text evidence="2">Homotrimer.</text>
</comment>
<dbReference type="InterPro" id="IPR033900">
    <property type="entry name" value="Gram_neg_porin_domain"/>
</dbReference>
<evidence type="ECO:0000313" key="13">
    <source>
        <dbReference type="EMBL" id="TDG08166.1"/>
    </source>
</evidence>
<keyword evidence="5" id="KW-0812">Transmembrane</keyword>
<comment type="subcellular location">
    <subcellularLocation>
        <location evidence="1">Cell outer membrane</location>
        <topology evidence="1">Multi-pass membrane protein</topology>
    </subcellularLocation>
</comment>
<reference evidence="13 14" key="1">
    <citation type="submission" date="2019-03" db="EMBL/GenBank/DDBJ databases">
        <title>Paraburkholderia sp. isolated from native Mimosa gymnas in Guartela State Park, Brazil.</title>
        <authorList>
            <person name="Paulitsch F."/>
            <person name="Hungria M."/>
            <person name="Delamuta J.R.M."/>
            <person name="Ribeiro R.A."/>
            <person name="Dall'Agnol R."/>
            <person name="Silva J.S.B."/>
        </authorList>
    </citation>
    <scope>NUCLEOTIDE SEQUENCE [LARGE SCALE GENOMIC DNA]</scope>
    <source>
        <strain evidence="13 14">CNPSo 3008</strain>
    </source>
</reference>
<organism evidence="13 14">
    <name type="scientific">Paraburkholderia guartelaensis</name>
    <dbReference type="NCBI Taxonomy" id="2546446"/>
    <lineage>
        <taxon>Bacteria</taxon>
        <taxon>Pseudomonadati</taxon>
        <taxon>Pseudomonadota</taxon>
        <taxon>Betaproteobacteria</taxon>
        <taxon>Burkholderiales</taxon>
        <taxon>Burkholderiaceae</taxon>
        <taxon>Paraburkholderia</taxon>
    </lineage>
</organism>
<evidence type="ECO:0000256" key="5">
    <source>
        <dbReference type="ARBA" id="ARBA00022692"/>
    </source>
</evidence>
<gene>
    <name evidence="13" type="ORF">E1N52_12360</name>
</gene>
<dbReference type="GO" id="GO:0009279">
    <property type="term" value="C:cell outer membrane"/>
    <property type="evidence" value="ECO:0007669"/>
    <property type="project" value="UniProtKB-SubCell"/>
</dbReference>
<evidence type="ECO:0000259" key="12">
    <source>
        <dbReference type="Pfam" id="PF13609"/>
    </source>
</evidence>
<keyword evidence="4" id="KW-1134">Transmembrane beta strand</keyword>
<dbReference type="EMBL" id="SMOD01000008">
    <property type="protein sequence ID" value="TDG08166.1"/>
    <property type="molecule type" value="Genomic_DNA"/>
</dbReference>
<dbReference type="GO" id="GO:0046930">
    <property type="term" value="C:pore complex"/>
    <property type="evidence" value="ECO:0007669"/>
    <property type="project" value="UniProtKB-KW"/>
</dbReference>
<dbReference type="InterPro" id="IPR050298">
    <property type="entry name" value="Gram-neg_bact_OMP"/>
</dbReference>
<dbReference type="GO" id="GO:0015288">
    <property type="term" value="F:porin activity"/>
    <property type="evidence" value="ECO:0007669"/>
    <property type="project" value="UniProtKB-KW"/>
</dbReference>
<dbReference type="Pfam" id="PF13609">
    <property type="entry name" value="Porin_4"/>
    <property type="match status" value="1"/>
</dbReference>
<evidence type="ECO:0000256" key="6">
    <source>
        <dbReference type="ARBA" id="ARBA00022729"/>
    </source>
</evidence>
<dbReference type="Proteomes" id="UP000295606">
    <property type="component" value="Unassembled WGS sequence"/>
</dbReference>
<accession>A0A4R5LF02</accession>
<dbReference type="InterPro" id="IPR002299">
    <property type="entry name" value="Porin_Neis"/>
</dbReference>